<name>A0A0A9C9H2_ARUDO</name>
<evidence type="ECO:0000313" key="1">
    <source>
        <dbReference type="EMBL" id="JAD72226.1"/>
    </source>
</evidence>
<protein>
    <submittedName>
        <fullName evidence="1">Uncharacterized protein</fullName>
    </submittedName>
</protein>
<dbReference type="EMBL" id="GBRH01225669">
    <property type="protein sequence ID" value="JAD72226.1"/>
    <property type="molecule type" value="Transcribed_RNA"/>
</dbReference>
<reference evidence="1" key="2">
    <citation type="journal article" date="2015" name="Data Brief">
        <title>Shoot transcriptome of the giant reed, Arundo donax.</title>
        <authorList>
            <person name="Barrero R.A."/>
            <person name="Guerrero F.D."/>
            <person name="Moolhuijzen P."/>
            <person name="Goolsby J.A."/>
            <person name="Tidwell J."/>
            <person name="Bellgard S.E."/>
            <person name="Bellgard M.I."/>
        </authorList>
    </citation>
    <scope>NUCLEOTIDE SEQUENCE</scope>
    <source>
        <tissue evidence="1">Shoot tissue taken approximately 20 cm above the soil surface</tissue>
    </source>
</reference>
<reference evidence="1" key="1">
    <citation type="submission" date="2014-09" db="EMBL/GenBank/DDBJ databases">
        <authorList>
            <person name="Magalhaes I.L.F."/>
            <person name="Oliveira U."/>
            <person name="Santos F.R."/>
            <person name="Vidigal T.H.D.A."/>
            <person name="Brescovit A.D."/>
            <person name="Santos A.J."/>
        </authorList>
    </citation>
    <scope>NUCLEOTIDE SEQUENCE</scope>
    <source>
        <tissue evidence="1">Shoot tissue taken approximately 20 cm above the soil surface</tissue>
    </source>
</reference>
<organism evidence="1">
    <name type="scientific">Arundo donax</name>
    <name type="common">Giant reed</name>
    <name type="synonym">Donax arundinaceus</name>
    <dbReference type="NCBI Taxonomy" id="35708"/>
    <lineage>
        <taxon>Eukaryota</taxon>
        <taxon>Viridiplantae</taxon>
        <taxon>Streptophyta</taxon>
        <taxon>Embryophyta</taxon>
        <taxon>Tracheophyta</taxon>
        <taxon>Spermatophyta</taxon>
        <taxon>Magnoliopsida</taxon>
        <taxon>Liliopsida</taxon>
        <taxon>Poales</taxon>
        <taxon>Poaceae</taxon>
        <taxon>PACMAD clade</taxon>
        <taxon>Arundinoideae</taxon>
        <taxon>Arundineae</taxon>
        <taxon>Arundo</taxon>
    </lineage>
</organism>
<sequence length="23" mass="2535">MCAVSSKEGGGRRSCNCFQWTLN</sequence>
<dbReference type="AlphaFoldDB" id="A0A0A9C9H2"/>
<proteinExistence type="predicted"/>
<accession>A0A0A9C9H2</accession>